<dbReference type="OrthoDB" id="311094at2759"/>
<comment type="caution">
    <text evidence="1">The sequence shown here is derived from an EMBL/GenBank/DDBJ whole genome shotgun (WGS) entry which is preliminary data.</text>
</comment>
<dbReference type="SUPFAM" id="SSF47473">
    <property type="entry name" value="EF-hand"/>
    <property type="match status" value="2"/>
</dbReference>
<evidence type="ECO:0000313" key="1">
    <source>
        <dbReference type="EMBL" id="OMJ74246.1"/>
    </source>
</evidence>
<dbReference type="InterPro" id="IPR011992">
    <property type="entry name" value="EF-hand-dom_pair"/>
</dbReference>
<proteinExistence type="predicted"/>
<dbReference type="Gene3D" id="1.10.238.10">
    <property type="entry name" value="EF-hand"/>
    <property type="match status" value="2"/>
</dbReference>
<protein>
    <submittedName>
        <fullName evidence="1">Uncharacterized protein</fullName>
    </submittedName>
</protein>
<keyword evidence="2" id="KW-1185">Reference proteome</keyword>
<sequence>MEQLEIFDMEPEQIVKFLQELYIHYSSLSKNSSSSNMSKTNLLQFFNDCQLSKQLINKTNLDLIIITEKRHKKIINFEVFLDIISSVSKAVYPDLIDSSDAVYYFLDKHVLSLYKNFEAEIPAIQVLDQETIDIILQISSMLQVVYKNEFNWEIYNNFDVISVQEQSKKKMMKISMDLKIVPDLIALSKCFKLWKLILYHDDYIENCEFDIPDLGHVFTFKHFMIYLLYCCKESNINRELSLCERLSQFFHHIEAWLESSQTKFCLLKVPELVQQLQGYQVKLERTDLETINTADYYLQDILEDLESIFHLYSTWVKKIRKHCLSLQKFIQLLTDSDILKDPALDKVFDKKQAEIIFLKLTRGKKNPNHTGKLCFSQFFKAIEEISIKIYDNTQKYPSEDLTSALGRTMKNYLKKLKENTYENQIKGMIPTLRNSNLSDSLSYLSQAICPFAKFYMNENELFDFDLFIKFCRDFSIFPEILPLSKLTPIFYTFAMQYAKNTMMLTGTKSLEKIWLPEDHYLEPEFINYELFLECLAICALERQVINKNPAEQINFMVEKITQSQGAAEISLKTGFTRSSQLEKCDFLSFMKPSEQKNEKKDNFVQLLFKRIHFK</sequence>
<dbReference type="AlphaFoldDB" id="A0A1R2BBW2"/>
<gene>
    <name evidence="1" type="ORF">SteCoe_26872</name>
</gene>
<dbReference type="Proteomes" id="UP000187209">
    <property type="component" value="Unassembled WGS sequence"/>
</dbReference>
<accession>A0A1R2BBW2</accession>
<reference evidence="1 2" key="1">
    <citation type="submission" date="2016-11" db="EMBL/GenBank/DDBJ databases">
        <title>The macronuclear genome of Stentor coeruleus: a giant cell with tiny introns.</title>
        <authorList>
            <person name="Slabodnick M."/>
            <person name="Ruby J.G."/>
            <person name="Reiff S.B."/>
            <person name="Swart E.C."/>
            <person name="Gosai S."/>
            <person name="Prabakaran S."/>
            <person name="Witkowska E."/>
            <person name="Larue G.E."/>
            <person name="Fisher S."/>
            <person name="Freeman R.M."/>
            <person name="Gunawardena J."/>
            <person name="Chu W."/>
            <person name="Stover N.A."/>
            <person name="Gregory B.D."/>
            <person name="Nowacki M."/>
            <person name="Derisi J."/>
            <person name="Roy S.W."/>
            <person name="Marshall W.F."/>
            <person name="Sood P."/>
        </authorList>
    </citation>
    <scope>NUCLEOTIDE SEQUENCE [LARGE SCALE GENOMIC DNA]</scope>
    <source>
        <strain evidence="1">WM001</strain>
    </source>
</reference>
<organism evidence="1 2">
    <name type="scientific">Stentor coeruleus</name>
    <dbReference type="NCBI Taxonomy" id="5963"/>
    <lineage>
        <taxon>Eukaryota</taxon>
        <taxon>Sar</taxon>
        <taxon>Alveolata</taxon>
        <taxon>Ciliophora</taxon>
        <taxon>Postciliodesmatophora</taxon>
        <taxon>Heterotrichea</taxon>
        <taxon>Heterotrichida</taxon>
        <taxon>Stentoridae</taxon>
        <taxon>Stentor</taxon>
    </lineage>
</organism>
<evidence type="ECO:0000313" key="2">
    <source>
        <dbReference type="Proteomes" id="UP000187209"/>
    </source>
</evidence>
<name>A0A1R2BBW2_9CILI</name>
<dbReference type="EMBL" id="MPUH01000764">
    <property type="protein sequence ID" value="OMJ74246.1"/>
    <property type="molecule type" value="Genomic_DNA"/>
</dbReference>